<gene>
    <name evidence="1" type="ORF">FGO68_gene14247</name>
</gene>
<name>A0A8J8T7X4_HALGN</name>
<accession>A0A8J8T7X4</accession>
<organism evidence="1 2">
    <name type="scientific">Halteria grandinella</name>
    <dbReference type="NCBI Taxonomy" id="5974"/>
    <lineage>
        <taxon>Eukaryota</taxon>
        <taxon>Sar</taxon>
        <taxon>Alveolata</taxon>
        <taxon>Ciliophora</taxon>
        <taxon>Intramacronucleata</taxon>
        <taxon>Spirotrichea</taxon>
        <taxon>Stichotrichia</taxon>
        <taxon>Sporadotrichida</taxon>
        <taxon>Halteriidae</taxon>
        <taxon>Halteria</taxon>
    </lineage>
</organism>
<dbReference type="Proteomes" id="UP000785679">
    <property type="component" value="Unassembled WGS sequence"/>
</dbReference>
<dbReference type="AlphaFoldDB" id="A0A8J8T7X4"/>
<reference evidence="1" key="1">
    <citation type="submission" date="2019-06" db="EMBL/GenBank/DDBJ databases">
        <authorList>
            <person name="Zheng W."/>
        </authorList>
    </citation>
    <scope>NUCLEOTIDE SEQUENCE</scope>
    <source>
        <strain evidence="1">QDHG01</strain>
    </source>
</reference>
<proteinExistence type="predicted"/>
<comment type="caution">
    <text evidence="1">The sequence shown here is derived from an EMBL/GenBank/DDBJ whole genome shotgun (WGS) entry which is preliminary data.</text>
</comment>
<evidence type="ECO:0000313" key="2">
    <source>
        <dbReference type="Proteomes" id="UP000785679"/>
    </source>
</evidence>
<keyword evidence="2" id="KW-1185">Reference proteome</keyword>
<sequence>MTTSSFLSSPITRRLSPVSSPGATQSTLVSLLYLSLSFGTLQVVTVLDVSSCLVLVCLSAQGRQGGAIGLMEVSLQKVSQSTSCLQCDVQALRSPSSPLVIGLRFLTAEFLEKHWTSSRESTYSMSSSSDWVWAGKIESRSPASTSKSGYCWNWASAVSVVGRESVYSDQCSVSLWLSC</sequence>
<dbReference type="EMBL" id="RRYP01002582">
    <property type="protein sequence ID" value="TNV84618.1"/>
    <property type="molecule type" value="Genomic_DNA"/>
</dbReference>
<evidence type="ECO:0000313" key="1">
    <source>
        <dbReference type="EMBL" id="TNV84618.1"/>
    </source>
</evidence>
<protein>
    <submittedName>
        <fullName evidence="1">Uncharacterized protein</fullName>
    </submittedName>
</protein>